<protein>
    <submittedName>
        <fullName evidence="9">ATP-binding protein</fullName>
    </submittedName>
</protein>
<dbReference type="PANTHER" id="PTHR43788">
    <property type="entry name" value="DNA2/NAM7 HELICASE FAMILY MEMBER"/>
    <property type="match status" value="1"/>
</dbReference>
<gene>
    <name evidence="9" type="ORF">IFE19_07630</name>
</gene>
<evidence type="ECO:0000256" key="3">
    <source>
        <dbReference type="ARBA" id="ARBA00022801"/>
    </source>
</evidence>
<feature type="domain" description="DNA2/NAM7 helicase helicase" evidence="7">
    <location>
        <begin position="821"/>
        <end position="880"/>
    </location>
</feature>
<dbReference type="InterPro" id="IPR050534">
    <property type="entry name" value="Coronavir_polyprotein_1ab"/>
</dbReference>
<dbReference type="RefSeq" id="WP_207826940.1">
    <property type="nucleotide sequence ID" value="NZ_CP062006.1"/>
</dbReference>
<evidence type="ECO:0000256" key="2">
    <source>
        <dbReference type="ARBA" id="ARBA00022741"/>
    </source>
</evidence>
<dbReference type="Pfam" id="PF13087">
    <property type="entry name" value="AAA_12"/>
    <property type="match status" value="1"/>
</dbReference>
<feature type="coiled-coil region" evidence="6">
    <location>
        <begin position="595"/>
        <end position="622"/>
    </location>
</feature>
<evidence type="ECO:0000256" key="4">
    <source>
        <dbReference type="ARBA" id="ARBA00022806"/>
    </source>
</evidence>
<reference evidence="9 10" key="1">
    <citation type="submission" date="2020-09" db="EMBL/GenBank/DDBJ databases">
        <title>Brevundimonas sp. LVF1 isolated from an oligotrophic pond in Goettingen, Germany.</title>
        <authorList>
            <person name="Friedrich I."/>
            <person name="Klassen A."/>
            <person name="Neubauer H."/>
            <person name="Schneider D."/>
            <person name="Hertel R."/>
            <person name="Daniel R."/>
        </authorList>
    </citation>
    <scope>NUCLEOTIDE SEQUENCE [LARGE SCALE GENOMIC DNA]</scope>
    <source>
        <strain evidence="9 10">LVF1</strain>
    </source>
</reference>
<keyword evidence="3" id="KW-0378">Hydrolase</keyword>
<feature type="domain" description="DNA2/NAM7 helicase-like C-terminal" evidence="8">
    <location>
        <begin position="986"/>
        <end position="1107"/>
    </location>
</feature>
<keyword evidence="4" id="KW-0347">Helicase</keyword>
<keyword evidence="2" id="KW-0547">Nucleotide-binding</keyword>
<evidence type="ECO:0000256" key="1">
    <source>
        <dbReference type="ARBA" id="ARBA00007913"/>
    </source>
</evidence>
<keyword evidence="10" id="KW-1185">Reference proteome</keyword>
<evidence type="ECO:0000256" key="6">
    <source>
        <dbReference type="SAM" id="Coils"/>
    </source>
</evidence>
<name>A0ABX7SNA9_9CAUL</name>
<accession>A0ABX7SNA9</accession>
<organism evidence="9 10">
    <name type="scientific">Brevundimonas pondensis</name>
    <dbReference type="NCBI Taxonomy" id="2774189"/>
    <lineage>
        <taxon>Bacteria</taxon>
        <taxon>Pseudomonadati</taxon>
        <taxon>Pseudomonadota</taxon>
        <taxon>Alphaproteobacteria</taxon>
        <taxon>Caulobacterales</taxon>
        <taxon>Caulobacteraceae</taxon>
        <taxon>Brevundimonas</taxon>
    </lineage>
</organism>
<evidence type="ECO:0000259" key="7">
    <source>
        <dbReference type="Pfam" id="PF13086"/>
    </source>
</evidence>
<dbReference type="CDD" id="cd18808">
    <property type="entry name" value="SF1_C_Upf1"/>
    <property type="match status" value="1"/>
</dbReference>
<sequence>MKWRTARPTSGGKVSLRPYLSSTIADLEQLFENGSADPRQLQALAKELDHRTTNRARILAGKVRSALDSLEAPPRETVAATPAPSEPVVPSIQLEQEHPTKSTPQSAKSITNDAVDILQAWTALEVLSPQAYVRPEALAGDDRRNIAQLDRGLPWERGDKAKPGTRVYYQIVLGAIDMPKAVERLTRVFSDSRAERPSARGKAPLAILIVDQRGRPIEDDPVAIASFGWGLPQALAGRVSSLANWADAEPALIERVEKIVRRQDKSSDPIPVTSEMLTRAYRDLVAALDVPTDLVSPPAFAVRSYVGFKSAETPSPLLINSFFLRDLDTARTLVRTGRAPRALQQYLGLIAPTGQRDLLDSRAALSGAVAPHLHPPVRWPGRGRHPLVLLQQAAVNLARQETRDGGIVGVNGPPGTGKTTLLRDLVAAVVTDRAREMVAFDDPEDAFTSSNQRLKAGNNWLHLYSLASSLRGHELLVASSNNKAVENISAELPASSAIADDEPGLRYWKTTSDALLQRDSWGLIAAVLGNAANRYRFRQTFWWDKDVGLSTYLDAARGSKPVVEEEGDGVNAPVMERPPRVVTAENAPTSRSEALQRWEEARRRFSTALQESEANLAELETVRRRWATLPRLLEAVEKLHQASTLRPGFWSRLFRLSKWRAWRSALEEARAELEAPLTATTEGKTLPTPLLNKLSQWCRLGDPPSREGQQILDALSTIVAAVVVRREEIGSSFVDRAFFDQAHEDRHTSTPWLNPVTQRSRDQVFVAALDLHKAFIDAAARPVRHNVGALMNVFAGTALTTPDKRALLPHLWSTLFLITPVISTTFASMDRMFEGLPPDSLGWLLVDEAGQATPQSAVGGLIRSRRAVVVGDPIQIPPVVTLPDTLTDAIQRHFGVDPDRFNAPAASTQTLADAATPYMAEFTAGAGTRTVGVPLLVHRRCADPMFSIANAVAYGRLMVQAKRPGQSPIGDVLGPSRWIDVEGGATDKWSPEEGEATMALLMELRSRGVDPALYVVSPFVAVKDGLRRAILESRVLEGWVADPKEWVKERVGTVHTVQGREAEAVIFVLGAPLAQQRGARGWAGGQPNLLNVAITRAQERLYVIGNRTAWKDAGVFGELARRLQH</sequence>
<evidence type="ECO:0000256" key="5">
    <source>
        <dbReference type="ARBA" id="ARBA00022840"/>
    </source>
</evidence>
<dbReference type="InterPro" id="IPR041677">
    <property type="entry name" value="DNA2/NAM7_AAA_11"/>
</dbReference>
<dbReference type="EMBL" id="CP062006">
    <property type="protein sequence ID" value="QTC89186.1"/>
    <property type="molecule type" value="Genomic_DNA"/>
</dbReference>
<dbReference type="InterPro" id="IPR027417">
    <property type="entry name" value="P-loop_NTPase"/>
</dbReference>
<evidence type="ECO:0000259" key="8">
    <source>
        <dbReference type="Pfam" id="PF13087"/>
    </source>
</evidence>
<keyword evidence="6" id="KW-0175">Coiled coil</keyword>
<dbReference type="InterPro" id="IPR041679">
    <property type="entry name" value="DNA2/NAM7-like_C"/>
</dbReference>
<evidence type="ECO:0000313" key="9">
    <source>
        <dbReference type="EMBL" id="QTC89186.1"/>
    </source>
</evidence>
<dbReference type="Gene3D" id="3.40.50.300">
    <property type="entry name" value="P-loop containing nucleotide triphosphate hydrolases"/>
    <property type="match status" value="3"/>
</dbReference>
<dbReference type="Proteomes" id="UP000663942">
    <property type="component" value="Chromosome"/>
</dbReference>
<evidence type="ECO:0000313" key="10">
    <source>
        <dbReference type="Proteomes" id="UP000663942"/>
    </source>
</evidence>
<dbReference type="PANTHER" id="PTHR43788:SF8">
    <property type="entry name" value="DNA-BINDING PROTEIN SMUBP-2"/>
    <property type="match status" value="1"/>
</dbReference>
<comment type="similarity">
    <text evidence="1">Belongs to the DNA2/NAM7 helicase family.</text>
</comment>
<proteinExistence type="inferred from homology"/>
<keyword evidence="5 9" id="KW-0067">ATP-binding</keyword>
<dbReference type="SUPFAM" id="SSF52540">
    <property type="entry name" value="P-loop containing nucleoside triphosphate hydrolases"/>
    <property type="match status" value="1"/>
</dbReference>
<dbReference type="GO" id="GO:0005524">
    <property type="term" value="F:ATP binding"/>
    <property type="evidence" value="ECO:0007669"/>
    <property type="project" value="UniProtKB-KW"/>
</dbReference>
<dbReference type="InterPro" id="IPR047187">
    <property type="entry name" value="SF1_C_Upf1"/>
</dbReference>
<dbReference type="Pfam" id="PF13086">
    <property type="entry name" value="AAA_11"/>
    <property type="match status" value="1"/>
</dbReference>